<comment type="caution">
    <text evidence="1">The sequence shown here is derived from an EMBL/GenBank/DDBJ whole genome shotgun (WGS) entry which is preliminary data.</text>
</comment>
<keyword evidence="2" id="KW-1185">Reference proteome</keyword>
<protein>
    <submittedName>
        <fullName evidence="1">Uncharacterized protein</fullName>
    </submittedName>
</protein>
<gene>
    <name evidence="1" type="ORF">CBR_g29706</name>
</gene>
<dbReference type="AlphaFoldDB" id="A0A388LB67"/>
<dbReference type="EMBL" id="BFEA01000322">
    <property type="protein sequence ID" value="GBG79559.1"/>
    <property type="molecule type" value="Genomic_DNA"/>
</dbReference>
<dbReference type="Gramene" id="GBG79559">
    <property type="protein sequence ID" value="GBG79559"/>
    <property type="gene ID" value="CBR_g29706"/>
</dbReference>
<accession>A0A388LB67</accession>
<proteinExistence type="predicted"/>
<organism evidence="1 2">
    <name type="scientific">Chara braunii</name>
    <name type="common">Braun's stonewort</name>
    <dbReference type="NCBI Taxonomy" id="69332"/>
    <lineage>
        <taxon>Eukaryota</taxon>
        <taxon>Viridiplantae</taxon>
        <taxon>Streptophyta</taxon>
        <taxon>Charophyceae</taxon>
        <taxon>Charales</taxon>
        <taxon>Characeae</taxon>
        <taxon>Chara</taxon>
    </lineage>
</organism>
<evidence type="ECO:0000313" key="2">
    <source>
        <dbReference type="Proteomes" id="UP000265515"/>
    </source>
</evidence>
<reference evidence="1 2" key="1">
    <citation type="journal article" date="2018" name="Cell">
        <title>The Chara Genome: Secondary Complexity and Implications for Plant Terrestrialization.</title>
        <authorList>
            <person name="Nishiyama T."/>
            <person name="Sakayama H."/>
            <person name="Vries J.D."/>
            <person name="Buschmann H."/>
            <person name="Saint-Marcoux D."/>
            <person name="Ullrich K.K."/>
            <person name="Haas F.B."/>
            <person name="Vanderstraeten L."/>
            <person name="Becker D."/>
            <person name="Lang D."/>
            <person name="Vosolsobe S."/>
            <person name="Rombauts S."/>
            <person name="Wilhelmsson P.K.I."/>
            <person name="Janitza P."/>
            <person name="Kern R."/>
            <person name="Heyl A."/>
            <person name="Rumpler F."/>
            <person name="Villalobos L.I.A.C."/>
            <person name="Clay J.M."/>
            <person name="Skokan R."/>
            <person name="Toyoda A."/>
            <person name="Suzuki Y."/>
            <person name="Kagoshima H."/>
            <person name="Schijlen E."/>
            <person name="Tajeshwar N."/>
            <person name="Catarino B."/>
            <person name="Hetherington A.J."/>
            <person name="Saltykova A."/>
            <person name="Bonnot C."/>
            <person name="Breuninger H."/>
            <person name="Symeonidi A."/>
            <person name="Radhakrishnan G.V."/>
            <person name="Van Nieuwerburgh F."/>
            <person name="Deforce D."/>
            <person name="Chang C."/>
            <person name="Karol K.G."/>
            <person name="Hedrich R."/>
            <person name="Ulvskov P."/>
            <person name="Glockner G."/>
            <person name="Delwiche C.F."/>
            <person name="Petrasek J."/>
            <person name="Van de Peer Y."/>
            <person name="Friml J."/>
            <person name="Beilby M."/>
            <person name="Dolan L."/>
            <person name="Kohara Y."/>
            <person name="Sugano S."/>
            <person name="Fujiyama A."/>
            <person name="Delaux P.-M."/>
            <person name="Quint M."/>
            <person name="TheiBen G."/>
            <person name="Hagemann M."/>
            <person name="Harholt J."/>
            <person name="Dunand C."/>
            <person name="Zachgo S."/>
            <person name="Langdale J."/>
            <person name="Maumus F."/>
            <person name="Straeten D.V.D."/>
            <person name="Gould S.B."/>
            <person name="Rensing S.A."/>
        </authorList>
    </citation>
    <scope>NUCLEOTIDE SEQUENCE [LARGE SCALE GENOMIC DNA]</scope>
    <source>
        <strain evidence="1 2">S276</strain>
    </source>
</reference>
<sequence length="93" mass="9677">MDHGCYCAPVIQTADGTSVPHTGAAMGDAKEQSAVSTVTAELRRVSAVFVDASRLTVVLMQIAMYGLEVRAFAGAVLVNGGEQETSWDSVGLC</sequence>
<evidence type="ECO:0000313" key="1">
    <source>
        <dbReference type="EMBL" id="GBG79559.1"/>
    </source>
</evidence>
<dbReference type="Proteomes" id="UP000265515">
    <property type="component" value="Unassembled WGS sequence"/>
</dbReference>
<name>A0A388LB67_CHABU</name>